<organism evidence="2 3">
    <name type="scientific">Candida maltosa (strain Xu316)</name>
    <name type="common">Yeast</name>
    <dbReference type="NCBI Taxonomy" id="1245528"/>
    <lineage>
        <taxon>Eukaryota</taxon>
        <taxon>Fungi</taxon>
        <taxon>Dikarya</taxon>
        <taxon>Ascomycota</taxon>
        <taxon>Saccharomycotina</taxon>
        <taxon>Pichiomycetes</taxon>
        <taxon>Debaryomycetaceae</taxon>
        <taxon>Candida/Lodderomyces clade</taxon>
        <taxon>Candida</taxon>
    </lineage>
</organism>
<feature type="compositionally biased region" description="Acidic residues" evidence="1">
    <location>
        <begin position="723"/>
        <end position="740"/>
    </location>
</feature>
<dbReference type="AlphaFoldDB" id="M3J0S8"/>
<evidence type="ECO:0000313" key="3">
    <source>
        <dbReference type="Proteomes" id="UP000011777"/>
    </source>
</evidence>
<evidence type="ECO:0000313" key="2">
    <source>
        <dbReference type="EMBL" id="EMG45448.1"/>
    </source>
</evidence>
<gene>
    <name evidence="2" type="ORF">G210_4369</name>
</gene>
<reference evidence="2 3" key="1">
    <citation type="submission" date="2013-02" db="EMBL/GenBank/DDBJ databases">
        <title>Genome sequence of Candida maltosa Xu316, a potential industrial strain for xylitol and ethanol production.</title>
        <authorList>
            <person name="Yu J."/>
            <person name="Wang Q."/>
            <person name="Geng X."/>
            <person name="Bao W."/>
            <person name="He P."/>
            <person name="Cai J."/>
        </authorList>
    </citation>
    <scope>NUCLEOTIDE SEQUENCE [LARGE SCALE GENOMIC DNA]</scope>
    <source>
        <strain evidence="3">Xu316</strain>
    </source>
</reference>
<dbReference type="STRING" id="1245528.M3J0S8"/>
<feature type="region of interest" description="Disordered" evidence="1">
    <location>
        <begin position="690"/>
        <end position="740"/>
    </location>
</feature>
<dbReference type="Proteomes" id="UP000011777">
    <property type="component" value="Unassembled WGS sequence"/>
</dbReference>
<evidence type="ECO:0008006" key="4">
    <source>
        <dbReference type="Google" id="ProtNLM"/>
    </source>
</evidence>
<evidence type="ECO:0000256" key="1">
    <source>
        <dbReference type="SAM" id="MobiDB-lite"/>
    </source>
</evidence>
<accession>M3J0S8</accession>
<proteinExistence type="predicted"/>
<dbReference type="EMBL" id="AOGT01002462">
    <property type="protein sequence ID" value="EMG45448.1"/>
    <property type="molecule type" value="Genomic_DNA"/>
</dbReference>
<feature type="region of interest" description="Disordered" evidence="1">
    <location>
        <begin position="872"/>
        <end position="894"/>
    </location>
</feature>
<keyword evidence="3" id="KW-1185">Reference proteome</keyword>
<sequence>MDNVRIPTDFNTSLKDVILMAAKQAKNNRATDPRGIYIVPNKQPKPLPTEVQVLIGKFFQDYLKALPDKHELGTLFVERVFQTEVEYRDFMEERMKGCIWVRHRQFVPKKLTHKYVFYEEYRCDLAGSNDIVANQNNGKCGCQAKIITTKQHTNNGEALSKPYISRWYWKHNSHELGDCFSVIYTKKFSELIMNLMRLKLRQQVVVEQITEYYEQFIDKLSPIERENIERICFLKWEQLSTYIIRNITTQVSTELFRKGETARLSAIKWVEDANESGGFAQFRDDYHFKTPQGTQAWSIVVITQGQFDILKQLELARQVGHPVLMAGLEAAHCIGLDFDKRHPTHLFVVTYQNKDTKRGIPLAYLLTNSLDKGCLDNLLSIMKNGFSFYPSHFVTDCDEDEINCVRENFPGVQIELYRYYLVTALRSKLRYLINEKDMAKKTKTIRDLEWKFGKLLGSAHYLDAVQLYESFKQEWDIKYPEFSKYFADEWESLCRYWYHRSDPAIVVMGETQCLTSFTAERPRCVTMSNGSVDMILYLIFEKFDRVYSNPHYYGLFEIGLPHGFRNGKVERDDAKTHARKLTTSTMNSYVSLCDDNLLVWNEARIYTNPFNKLLCACLTPPFFNCIHLVIIEKYIKCVFEIMSDSLDEMPDSGKWQYVLNKSISKLGTDVGTHIATRVQKVLGLNQDGTVSQNPARIRDMPPIPSLLLRDKDNSSSGTNTEMLETDESDGSIDEEDFTDDDGATHEVADISEDSDVIEVAYASGQDDTGDNGDIIDAPDVNDDADIIEISDSGDNDDTDESDNQLLEEHDKLLGDLYRLREKYQTYRGEISNTITMIHNKIKRHSPSKKSKINKIKKPRLKIDERIGLNKIPDLDPFSKLTAPVERPSNSPSKR</sequence>
<name>M3J0S8_CANMX</name>
<dbReference type="OrthoDB" id="2397870at2759"/>
<protein>
    <recommendedName>
        <fullName evidence="4">SWIM-type domain-containing protein</fullName>
    </recommendedName>
</protein>
<dbReference type="HOGENOM" id="CLU_323370_0_0_1"/>
<comment type="caution">
    <text evidence="2">The sequence shown here is derived from an EMBL/GenBank/DDBJ whole genome shotgun (WGS) entry which is preliminary data.</text>
</comment>